<dbReference type="Proteomes" id="UP000782880">
    <property type="component" value="Unassembled WGS sequence"/>
</dbReference>
<sequence>MPQEQLQLTLVVNALKKLLTAGEFRGTATDLVTKLEMQGSYWSPAILSKYLQSHDDALARCGILLETKRTNSKRLLCLRYEAQIGDVCDTSDGSDGRDSYSRTGGMLSLPSRPSLAS</sequence>
<evidence type="ECO:0000256" key="1">
    <source>
        <dbReference type="SAM" id="MobiDB-lite"/>
    </source>
</evidence>
<gene>
    <name evidence="2" type="ORF">K8V20_02605</name>
</gene>
<dbReference type="EMBL" id="DYVE01000068">
    <property type="protein sequence ID" value="HJG27524.1"/>
    <property type="molecule type" value="Genomic_DNA"/>
</dbReference>
<reference evidence="2" key="1">
    <citation type="journal article" date="2021" name="PeerJ">
        <title>Extensive microbial diversity within the chicken gut microbiome revealed by metagenomics and culture.</title>
        <authorList>
            <person name="Gilroy R."/>
            <person name="Ravi A."/>
            <person name="Getino M."/>
            <person name="Pursley I."/>
            <person name="Horton D.L."/>
            <person name="Alikhan N.F."/>
            <person name="Baker D."/>
            <person name="Gharbi K."/>
            <person name="Hall N."/>
            <person name="Watson M."/>
            <person name="Adriaenssens E.M."/>
            <person name="Foster-Nyarko E."/>
            <person name="Jarju S."/>
            <person name="Secka A."/>
            <person name="Antonio M."/>
            <person name="Oren A."/>
            <person name="Chaudhuri R.R."/>
            <person name="La Ragione R."/>
            <person name="Hildebrand F."/>
            <person name="Pallen M.J."/>
        </authorList>
    </citation>
    <scope>NUCLEOTIDE SEQUENCE</scope>
    <source>
        <strain evidence="2">ChiBcec21-2208</strain>
    </source>
</reference>
<evidence type="ECO:0000313" key="3">
    <source>
        <dbReference type="Proteomes" id="UP000782880"/>
    </source>
</evidence>
<proteinExistence type="predicted"/>
<evidence type="ECO:0000313" key="2">
    <source>
        <dbReference type="EMBL" id="HJG27524.1"/>
    </source>
</evidence>
<name>A0A921II22_9FIRM</name>
<protein>
    <submittedName>
        <fullName evidence="2">Uncharacterized protein</fullName>
    </submittedName>
</protein>
<dbReference type="AlphaFoldDB" id="A0A921II22"/>
<organism evidence="2 3">
    <name type="scientific">Subdoligranulum variabile</name>
    <dbReference type="NCBI Taxonomy" id="214851"/>
    <lineage>
        <taxon>Bacteria</taxon>
        <taxon>Bacillati</taxon>
        <taxon>Bacillota</taxon>
        <taxon>Clostridia</taxon>
        <taxon>Eubacteriales</taxon>
        <taxon>Oscillospiraceae</taxon>
        <taxon>Subdoligranulum</taxon>
    </lineage>
</organism>
<feature type="region of interest" description="Disordered" evidence="1">
    <location>
        <begin position="87"/>
        <end position="117"/>
    </location>
</feature>
<reference evidence="2" key="2">
    <citation type="submission" date="2021-09" db="EMBL/GenBank/DDBJ databases">
        <authorList>
            <person name="Gilroy R."/>
        </authorList>
    </citation>
    <scope>NUCLEOTIDE SEQUENCE</scope>
    <source>
        <strain evidence="2">ChiBcec21-2208</strain>
    </source>
</reference>
<comment type="caution">
    <text evidence="2">The sequence shown here is derived from an EMBL/GenBank/DDBJ whole genome shotgun (WGS) entry which is preliminary data.</text>
</comment>
<accession>A0A921II22</accession>